<evidence type="ECO:0000256" key="3">
    <source>
        <dbReference type="ARBA" id="ARBA00022475"/>
    </source>
</evidence>
<dbReference type="Pfam" id="PF14368">
    <property type="entry name" value="LTP_2"/>
    <property type="match status" value="1"/>
</dbReference>
<accession>A0A6P5XUE0</accession>
<dbReference type="KEGG" id="dzi:111286067"/>
<evidence type="ECO:0000256" key="2">
    <source>
        <dbReference type="ARBA" id="ARBA00009748"/>
    </source>
</evidence>
<dbReference type="GO" id="GO:0005886">
    <property type="term" value="C:plasma membrane"/>
    <property type="evidence" value="ECO:0007669"/>
    <property type="project" value="UniProtKB-SubCell"/>
</dbReference>
<keyword evidence="9" id="KW-1133">Transmembrane helix</keyword>
<dbReference type="AlphaFoldDB" id="A0A6P5XUE0"/>
<comment type="similarity">
    <text evidence="2">Belongs to the plant LTP family.</text>
</comment>
<evidence type="ECO:0000256" key="8">
    <source>
        <dbReference type="ARBA" id="ARBA00023288"/>
    </source>
</evidence>
<evidence type="ECO:0000256" key="5">
    <source>
        <dbReference type="ARBA" id="ARBA00022729"/>
    </source>
</evidence>
<evidence type="ECO:0000313" key="12">
    <source>
        <dbReference type="Proteomes" id="UP000515121"/>
    </source>
</evidence>
<dbReference type="SMART" id="SM00499">
    <property type="entry name" value="AAI"/>
    <property type="match status" value="1"/>
</dbReference>
<keyword evidence="6" id="KW-1015">Disulfide bond</keyword>
<dbReference type="PROSITE" id="PS51257">
    <property type="entry name" value="PROKAR_LIPOPROTEIN"/>
    <property type="match status" value="1"/>
</dbReference>
<proteinExistence type="inferred from homology"/>
<reference evidence="13" key="1">
    <citation type="submission" date="2025-08" db="UniProtKB">
        <authorList>
            <consortium name="RefSeq"/>
        </authorList>
    </citation>
    <scope>IDENTIFICATION</scope>
    <source>
        <tissue evidence="13">Fruit stalk</tissue>
    </source>
</reference>
<keyword evidence="8" id="KW-0449">Lipoprotein</keyword>
<keyword evidence="9" id="KW-0472">Membrane</keyword>
<keyword evidence="9" id="KW-0812">Transmembrane</keyword>
<comment type="subcellular location">
    <subcellularLocation>
        <location evidence="1">Cell membrane</location>
        <topology evidence="1">Lipid-anchor</topology>
        <topology evidence="1">GPI-anchor</topology>
    </subcellularLocation>
</comment>
<feature type="chain" id="PRO_5028189573" evidence="10">
    <location>
        <begin position="25"/>
        <end position="191"/>
    </location>
</feature>
<evidence type="ECO:0000256" key="1">
    <source>
        <dbReference type="ARBA" id="ARBA00004609"/>
    </source>
</evidence>
<protein>
    <submittedName>
        <fullName evidence="13">Non-specific lipid transfer protein GPI-anchored 2-like</fullName>
    </submittedName>
</protein>
<feature type="domain" description="Bifunctional inhibitor/plant lipid transfer protein/seed storage helical" evidence="11">
    <location>
        <begin position="48"/>
        <end position="128"/>
    </location>
</feature>
<dbReference type="FunFam" id="1.10.110.10:FF:000001">
    <property type="entry name" value="Bifunctional inhibitor/lipid-transfer protein/seed storage 2S albumin superfamily protein"/>
    <property type="match status" value="1"/>
</dbReference>
<dbReference type="PANTHER" id="PTHR33044">
    <property type="entry name" value="BIFUNCTIONAL INHIBITOR/LIPID-TRANSFER PROTEIN/SEED STORAGE 2S ALBUMIN SUPERFAMILY PROTEIN-RELATED"/>
    <property type="match status" value="1"/>
</dbReference>
<feature type="transmembrane region" description="Helical" evidence="9">
    <location>
        <begin position="166"/>
        <end position="189"/>
    </location>
</feature>
<evidence type="ECO:0000256" key="4">
    <source>
        <dbReference type="ARBA" id="ARBA00022622"/>
    </source>
</evidence>
<evidence type="ECO:0000256" key="9">
    <source>
        <dbReference type="SAM" id="Phobius"/>
    </source>
</evidence>
<dbReference type="InterPro" id="IPR043325">
    <property type="entry name" value="LTSS"/>
</dbReference>
<sequence>MAAKHTITIVVATIFVLTFCSCMAAQAPAPGPAAVAFGPSAEAPTPDCVSNLYNLSDCLTYVQAGSNLTKPDKPCCPELAGLVESAPQCLCYLLDKNATASYGFNIDMNRALNLPAVCHVSTPPVSLCSVISGALGGPTPSEAPMSAGLAPQGFAASPPSGNSDGALTIAVSGLASLVALAVAFLPTLFGI</sequence>
<feature type="signal peptide" evidence="10">
    <location>
        <begin position="1"/>
        <end position="24"/>
    </location>
</feature>
<dbReference type="Gene3D" id="1.10.110.10">
    <property type="entry name" value="Plant lipid-transfer and hydrophobic proteins"/>
    <property type="match status" value="1"/>
</dbReference>
<keyword evidence="4" id="KW-0336">GPI-anchor</keyword>
<evidence type="ECO:0000256" key="7">
    <source>
        <dbReference type="ARBA" id="ARBA00023180"/>
    </source>
</evidence>
<dbReference type="GO" id="GO:0098552">
    <property type="term" value="C:side of membrane"/>
    <property type="evidence" value="ECO:0007669"/>
    <property type="project" value="UniProtKB-KW"/>
</dbReference>
<keyword evidence="3" id="KW-1003">Cell membrane</keyword>
<gene>
    <name evidence="13" type="primary">LOC111286067</name>
</gene>
<evidence type="ECO:0000259" key="11">
    <source>
        <dbReference type="SMART" id="SM00499"/>
    </source>
</evidence>
<evidence type="ECO:0000313" key="13">
    <source>
        <dbReference type="RefSeq" id="XP_022731587.1"/>
    </source>
</evidence>
<dbReference type="OrthoDB" id="785314at2759"/>
<evidence type="ECO:0000256" key="6">
    <source>
        <dbReference type="ARBA" id="ARBA00023157"/>
    </source>
</evidence>
<dbReference type="InterPro" id="IPR036312">
    <property type="entry name" value="Bifun_inhib/LTP/seed_sf"/>
</dbReference>
<keyword evidence="7" id="KW-0325">Glycoprotein</keyword>
<organism evidence="12 13">
    <name type="scientific">Durio zibethinus</name>
    <name type="common">Durian</name>
    <dbReference type="NCBI Taxonomy" id="66656"/>
    <lineage>
        <taxon>Eukaryota</taxon>
        <taxon>Viridiplantae</taxon>
        <taxon>Streptophyta</taxon>
        <taxon>Embryophyta</taxon>
        <taxon>Tracheophyta</taxon>
        <taxon>Spermatophyta</taxon>
        <taxon>Magnoliopsida</taxon>
        <taxon>eudicotyledons</taxon>
        <taxon>Gunneridae</taxon>
        <taxon>Pentapetalae</taxon>
        <taxon>rosids</taxon>
        <taxon>malvids</taxon>
        <taxon>Malvales</taxon>
        <taxon>Malvaceae</taxon>
        <taxon>Helicteroideae</taxon>
        <taxon>Durio</taxon>
    </lineage>
</organism>
<dbReference type="SUPFAM" id="SSF47699">
    <property type="entry name" value="Bifunctional inhibitor/lipid-transfer protein/seed storage 2S albumin"/>
    <property type="match status" value="1"/>
</dbReference>
<keyword evidence="12" id="KW-1185">Reference proteome</keyword>
<dbReference type="RefSeq" id="XP_022731587.1">
    <property type="nucleotide sequence ID" value="XM_022875852.1"/>
</dbReference>
<evidence type="ECO:0000256" key="10">
    <source>
        <dbReference type="SAM" id="SignalP"/>
    </source>
</evidence>
<keyword evidence="5 10" id="KW-0732">Signal</keyword>
<dbReference type="Proteomes" id="UP000515121">
    <property type="component" value="Unplaced"/>
</dbReference>
<dbReference type="CDD" id="cd00010">
    <property type="entry name" value="AAI_LTSS"/>
    <property type="match status" value="1"/>
</dbReference>
<name>A0A6P5XUE0_DURZI</name>
<dbReference type="GeneID" id="111286067"/>
<dbReference type="InterPro" id="IPR016140">
    <property type="entry name" value="Bifunc_inhib/LTP/seed_store"/>
</dbReference>